<dbReference type="Gene3D" id="3.40.50.150">
    <property type="entry name" value="Vaccinia Virus protein VP39"/>
    <property type="match status" value="1"/>
</dbReference>
<proteinExistence type="predicted"/>
<dbReference type="RefSeq" id="WP_011176921.1">
    <property type="nucleotide sequence ID" value="NC_005877.1"/>
</dbReference>
<protein>
    <submittedName>
        <fullName evidence="2">SAM-dependent methyltransferase</fullName>
    </submittedName>
</protein>
<dbReference type="OrthoDB" id="56351at2157"/>
<dbReference type="STRING" id="263820.PTO0120"/>
<dbReference type="PATRIC" id="fig|263820.9.peg.134"/>
<organism evidence="2 3">
    <name type="scientific">Picrophilus torridus (strain ATCC 700027 / DSM 9790 / JCM 10055 / NBRC 100828 / KAW 2/3)</name>
    <dbReference type="NCBI Taxonomy" id="1122961"/>
    <lineage>
        <taxon>Archaea</taxon>
        <taxon>Methanobacteriati</taxon>
        <taxon>Thermoplasmatota</taxon>
        <taxon>Thermoplasmata</taxon>
        <taxon>Thermoplasmatales</taxon>
        <taxon>Picrophilaceae</taxon>
        <taxon>Picrophilus</taxon>
    </lineage>
</organism>
<dbReference type="KEGG" id="pto:PTO0120"/>
<dbReference type="PaxDb" id="263820-PTO0120"/>
<name>Q6L2U7_PICTO</name>
<dbReference type="EMBL" id="AE017261">
    <property type="protein sequence ID" value="AAT42705.1"/>
    <property type="molecule type" value="Genomic_DNA"/>
</dbReference>
<keyword evidence="2" id="KW-0489">Methyltransferase</keyword>
<evidence type="ECO:0000259" key="1">
    <source>
        <dbReference type="Pfam" id="PF13847"/>
    </source>
</evidence>
<keyword evidence="2" id="KW-0808">Transferase</keyword>
<dbReference type="GO" id="GO:0008168">
    <property type="term" value="F:methyltransferase activity"/>
    <property type="evidence" value="ECO:0007669"/>
    <property type="project" value="UniProtKB-KW"/>
</dbReference>
<gene>
    <name evidence="2" type="ordered locus">PTO0120</name>
</gene>
<feature type="domain" description="Methyltransferase" evidence="1">
    <location>
        <begin position="40"/>
        <end position="153"/>
    </location>
</feature>
<dbReference type="GO" id="GO:0032259">
    <property type="term" value="P:methylation"/>
    <property type="evidence" value="ECO:0007669"/>
    <property type="project" value="UniProtKB-KW"/>
</dbReference>
<reference evidence="2 3" key="1">
    <citation type="journal article" date="2004" name="Proc. Natl. Acad. Sci. U.S.A.">
        <title>Genome sequence of Picrophilus torridus and its implications for life around pH 0.</title>
        <authorList>
            <person name="Futterer O."/>
            <person name="Angelov A."/>
            <person name="Liesegang H."/>
            <person name="Gottschalk G."/>
            <person name="Schleper C."/>
            <person name="Schepers B."/>
            <person name="Dock C."/>
            <person name="Antranikian G."/>
            <person name="Liebl W."/>
        </authorList>
    </citation>
    <scope>NUCLEOTIDE SEQUENCE [LARGE SCALE GENOMIC DNA]</scope>
    <source>
        <strain evidence="3">ATCC 700027 / DSM 9790 / JCM 10055 / NBRC 100828</strain>
    </source>
</reference>
<dbReference type="HOGENOM" id="CLU_1369581_0_0_2"/>
<evidence type="ECO:0000313" key="2">
    <source>
        <dbReference type="EMBL" id="AAT42705.1"/>
    </source>
</evidence>
<dbReference type="SUPFAM" id="SSF53335">
    <property type="entry name" value="S-adenosyl-L-methionine-dependent methyltransferases"/>
    <property type="match status" value="1"/>
</dbReference>
<dbReference type="Proteomes" id="UP000000438">
    <property type="component" value="Chromosome"/>
</dbReference>
<dbReference type="Pfam" id="PF13847">
    <property type="entry name" value="Methyltransf_31"/>
    <property type="match status" value="1"/>
</dbReference>
<evidence type="ECO:0000313" key="3">
    <source>
        <dbReference type="Proteomes" id="UP000000438"/>
    </source>
</evidence>
<sequence length="202" mass="23293">MPVDFGIYHHSSREESEKLRNISKIMFIEAFKKLGYNGDEDINILDAGAGSGFVTYVTASYFKNAEITDLDNFSGSLIDNSIERLENNLRELGIYNRINIINDDLLNMKIKNNFDLVVSNLVLHNLGRRRFIAYKNIKMALRCTGHFINADGFIRKNIFVEPLKKDVSRISNIFDVEFAMEPSDQKKNAPWRYILVCMRPIC</sequence>
<dbReference type="eggNOG" id="arCOG01786">
    <property type="taxonomic scope" value="Archaea"/>
</dbReference>
<dbReference type="InParanoid" id="Q6L2U7"/>
<dbReference type="InterPro" id="IPR029063">
    <property type="entry name" value="SAM-dependent_MTases_sf"/>
</dbReference>
<dbReference type="CDD" id="cd02440">
    <property type="entry name" value="AdoMet_MTases"/>
    <property type="match status" value="1"/>
</dbReference>
<accession>Q6L2U7</accession>
<dbReference type="InterPro" id="IPR025714">
    <property type="entry name" value="Methyltranfer_dom"/>
</dbReference>
<dbReference type="AlphaFoldDB" id="Q6L2U7"/>
<dbReference type="GeneID" id="2844183"/>